<dbReference type="STRING" id="429727.VE26_01675"/>
<dbReference type="Proteomes" id="UP000033649">
    <property type="component" value="Unassembled WGS sequence"/>
</dbReference>
<dbReference type="OrthoDB" id="6126963at2"/>
<organism evidence="1 2">
    <name type="scientific">Devosia chinhatensis</name>
    <dbReference type="NCBI Taxonomy" id="429727"/>
    <lineage>
        <taxon>Bacteria</taxon>
        <taxon>Pseudomonadati</taxon>
        <taxon>Pseudomonadota</taxon>
        <taxon>Alphaproteobacteria</taxon>
        <taxon>Hyphomicrobiales</taxon>
        <taxon>Devosiaceae</taxon>
        <taxon>Devosia</taxon>
    </lineage>
</organism>
<reference evidence="1 2" key="1">
    <citation type="submission" date="2015-03" db="EMBL/GenBank/DDBJ databases">
        <authorList>
            <person name="Hassan Y."/>
            <person name="Lepp D."/>
            <person name="Li X.-Z."/>
            <person name="Zhou T."/>
        </authorList>
    </citation>
    <scope>NUCLEOTIDE SEQUENCE [LARGE SCALE GENOMIC DNA]</scope>
    <source>
        <strain evidence="1 2">IPL18</strain>
    </source>
</reference>
<evidence type="ECO:0008006" key="3">
    <source>
        <dbReference type="Google" id="ProtNLM"/>
    </source>
</evidence>
<comment type="caution">
    <text evidence="1">The sequence shown here is derived from an EMBL/GenBank/DDBJ whole genome shotgun (WGS) entry which is preliminary data.</text>
</comment>
<protein>
    <recommendedName>
        <fullName evidence="3">DUF1998 domain-containing protein</fullName>
    </recommendedName>
</protein>
<evidence type="ECO:0000313" key="1">
    <source>
        <dbReference type="EMBL" id="KKB08806.1"/>
    </source>
</evidence>
<sequence length="736" mass="82780">MAKAPVMQRSRGQIATAYAPHSLFTFEGGRGACMALPTGHNMRQVLSNVTAHTIGEQIQEYFSTWADRATKGDNLSHDVPLELAVDKRVIVDGAVRVAIGEFEFQIPDRAEYKPFPLAFVCGRCGLYRNSRDANTLQRDAERFRSACPDGGARNCADDWEQLDVVLAHWSGAVEPITPEYRHWHSGRQEIQSINNCSNCGNDRFKLRRPPGPLGNWYFECVSCQQPRQILQRDRETLKTLGPLIDAKLAIWAEVNMEPVSYRASAAYYVHGDRLLVFQDDKYLAQLNDRQTADLERIISTQYGYPIASLDDTDRERILREAGRSKEWESYEQLRSLLRTVEMMPGVTAEMLEAQRGQIAKQDEEWAGSIFKSYAQAPESITAACRGRRDYVRKHDPLRMAVEHLTLQEEKLRGGEMADGKAVSVDVAILDAFLRPDGLSEADLRRQETASRQRLAGLGIAEMRLLRGIGICEYSFAYSRTSASPFVMRDKAGDAEMPVRLRLFDKVEVSDDSKHPILCSVQQNEGFYVKLDEDLVRQWLDANNIPLPPAASSVRLGGQLIENFHALQSDRNTRFTRFLDEYRREGALPRQAYPYVYTLLHTMAHHLIDTCSSMSGLDLGSFGEHLFVPDLSFLVYRRGTTMDLGNLSSMWRDQGDPDVGNHVLEHMLNPSSLRCGSESVCNHRGGACPDCVLIPENACVTRNELLSRSVLVGRGKPRFDSTQGHLVGYLDIAAGRP</sequence>
<dbReference type="AlphaFoldDB" id="A0A0F5FIY2"/>
<keyword evidence="2" id="KW-1185">Reference proteome</keyword>
<dbReference type="PATRIC" id="fig|429727.3.peg.356"/>
<gene>
    <name evidence="1" type="ORF">VE26_01675</name>
</gene>
<evidence type="ECO:0000313" key="2">
    <source>
        <dbReference type="Proteomes" id="UP000033649"/>
    </source>
</evidence>
<proteinExistence type="predicted"/>
<name>A0A0F5FIY2_9HYPH</name>
<accession>A0A0F5FIY2</accession>
<dbReference type="EMBL" id="JZEY01000054">
    <property type="protein sequence ID" value="KKB08806.1"/>
    <property type="molecule type" value="Genomic_DNA"/>
</dbReference>